<organism evidence="8 9">
    <name type="scientific">Trapa natans</name>
    <name type="common">Water chestnut</name>
    <dbReference type="NCBI Taxonomy" id="22666"/>
    <lineage>
        <taxon>Eukaryota</taxon>
        <taxon>Viridiplantae</taxon>
        <taxon>Streptophyta</taxon>
        <taxon>Embryophyta</taxon>
        <taxon>Tracheophyta</taxon>
        <taxon>Spermatophyta</taxon>
        <taxon>Magnoliopsida</taxon>
        <taxon>eudicotyledons</taxon>
        <taxon>Gunneridae</taxon>
        <taxon>Pentapetalae</taxon>
        <taxon>rosids</taxon>
        <taxon>malvids</taxon>
        <taxon>Myrtales</taxon>
        <taxon>Lythraceae</taxon>
        <taxon>Trapa</taxon>
    </lineage>
</organism>
<sequence>MSSADQLEQAMEMIIDNATIVIDPDETPAPFEASTGEKSKRFRSGVWQHFTKLDKRPGELEECRCNHCGQLYACSSRSGTGHLNRHIFEGRCQKFKAMQFNLQTSTPTDRDKDDSGDISSDEPRKTHTPNHSFHKEDIEHMELQLACTKNENAKLRKEKDELTAQKESLEKLLLNMASEMTRLSEMNSKLKEDYARVQEEKERSITREEFTRLETQVSKLREEFEKERRGFPATVAMVLGQIHKNR</sequence>
<evidence type="ECO:0000313" key="8">
    <source>
        <dbReference type="EMBL" id="KAK4791749.1"/>
    </source>
</evidence>
<dbReference type="GO" id="GO:1990837">
    <property type="term" value="F:sequence-specific double-stranded DNA binding"/>
    <property type="evidence" value="ECO:0007669"/>
    <property type="project" value="TreeGrafter"/>
</dbReference>
<evidence type="ECO:0000256" key="3">
    <source>
        <dbReference type="ARBA" id="ARBA00022833"/>
    </source>
</evidence>
<name>A0AAN7R478_TRANT</name>
<feature type="compositionally biased region" description="Basic and acidic residues" evidence="6">
    <location>
        <begin position="108"/>
        <end position="125"/>
    </location>
</feature>
<keyword evidence="1" id="KW-0479">Metal-binding</keyword>
<dbReference type="GO" id="GO:0006357">
    <property type="term" value="P:regulation of transcription by RNA polymerase II"/>
    <property type="evidence" value="ECO:0007669"/>
    <property type="project" value="TreeGrafter"/>
</dbReference>
<evidence type="ECO:0000256" key="2">
    <source>
        <dbReference type="ARBA" id="ARBA00022771"/>
    </source>
</evidence>
<dbReference type="Proteomes" id="UP001346149">
    <property type="component" value="Unassembled WGS sequence"/>
</dbReference>
<feature type="region of interest" description="Disordered" evidence="6">
    <location>
        <begin position="103"/>
        <end position="137"/>
    </location>
</feature>
<feature type="coiled-coil region" evidence="5">
    <location>
        <begin position="138"/>
        <end position="223"/>
    </location>
</feature>
<protein>
    <recommendedName>
        <fullName evidence="7">BED-type domain-containing protein</fullName>
    </recommendedName>
</protein>
<comment type="caution">
    <text evidence="8">The sequence shown here is derived from an EMBL/GenBank/DDBJ whole genome shotgun (WGS) entry which is preliminary data.</text>
</comment>
<evidence type="ECO:0000256" key="1">
    <source>
        <dbReference type="ARBA" id="ARBA00022723"/>
    </source>
</evidence>
<evidence type="ECO:0000256" key="6">
    <source>
        <dbReference type="SAM" id="MobiDB-lite"/>
    </source>
</evidence>
<evidence type="ECO:0000256" key="4">
    <source>
        <dbReference type="PROSITE-ProRule" id="PRU00027"/>
    </source>
</evidence>
<dbReference type="GO" id="GO:0008270">
    <property type="term" value="F:zinc ion binding"/>
    <property type="evidence" value="ECO:0007669"/>
    <property type="project" value="UniProtKB-KW"/>
</dbReference>
<evidence type="ECO:0000259" key="7">
    <source>
        <dbReference type="PROSITE" id="PS50808"/>
    </source>
</evidence>
<dbReference type="EMBL" id="JAXQNO010000009">
    <property type="protein sequence ID" value="KAK4791749.1"/>
    <property type="molecule type" value="Genomic_DNA"/>
</dbReference>
<dbReference type="InterPro" id="IPR036236">
    <property type="entry name" value="Znf_C2H2_sf"/>
</dbReference>
<keyword evidence="3" id="KW-0862">Zinc</keyword>
<dbReference type="SMART" id="SM00614">
    <property type="entry name" value="ZnF_BED"/>
    <property type="match status" value="1"/>
</dbReference>
<dbReference type="GO" id="GO:0005634">
    <property type="term" value="C:nucleus"/>
    <property type="evidence" value="ECO:0007669"/>
    <property type="project" value="TreeGrafter"/>
</dbReference>
<dbReference type="PANTHER" id="PTHR34396:SF25">
    <property type="entry name" value="BOUNDARY ELEMENT ASSOCIATED FACTOR"/>
    <property type="match status" value="1"/>
</dbReference>
<evidence type="ECO:0000256" key="5">
    <source>
        <dbReference type="SAM" id="Coils"/>
    </source>
</evidence>
<dbReference type="AlphaFoldDB" id="A0AAN7R478"/>
<feature type="domain" description="BED-type" evidence="7">
    <location>
        <begin position="41"/>
        <end position="99"/>
    </location>
</feature>
<accession>A0AAN7R478</accession>
<reference evidence="8 9" key="1">
    <citation type="journal article" date="2023" name="Hortic Res">
        <title>Pangenome of water caltrop reveals structural variations and asymmetric subgenome divergence after allopolyploidization.</title>
        <authorList>
            <person name="Zhang X."/>
            <person name="Chen Y."/>
            <person name="Wang L."/>
            <person name="Yuan Y."/>
            <person name="Fang M."/>
            <person name="Shi L."/>
            <person name="Lu R."/>
            <person name="Comes H.P."/>
            <person name="Ma Y."/>
            <person name="Chen Y."/>
            <person name="Huang G."/>
            <person name="Zhou Y."/>
            <person name="Zheng Z."/>
            <person name="Qiu Y."/>
        </authorList>
    </citation>
    <scope>NUCLEOTIDE SEQUENCE [LARGE SCALE GENOMIC DNA]</scope>
    <source>
        <strain evidence="8">F231</strain>
    </source>
</reference>
<keyword evidence="9" id="KW-1185">Reference proteome</keyword>
<dbReference type="SUPFAM" id="SSF57667">
    <property type="entry name" value="beta-beta-alpha zinc fingers"/>
    <property type="match status" value="1"/>
</dbReference>
<proteinExistence type="predicted"/>
<keyword evidence="2 4" id="KW-0863">Zinc-finger</keyword>
<dbReference type="PROSITE" id="PS50808">
    <property type="entry name" value="ZF_BED"/>
    <property type="match status" value="1"/>
</dbReference>
<gene>
    <name evidence="8" type="ORF">SAY86_032162</name>
</gene>
<evidence type="ECO:0000313" key="9">
    <source>
        <dbReference type="Proteomes" id="UP001346149"/>
    </source>
</evidence>
<dbReference type="InterPro" id="IPR003656">
    <property type="entry name" value="Znf_BED"/>
</dbReference>
<dbReference type="InterPro" id="IPR053031">
    <property type="entry name" value="Cuticle_assoc_protein"/>
</dbReference>
<dbReference type="PANTHER" id="PTHR34396">
    <property type="entry name" value="OS03G0264950 PROTEIN-RELATED"/>
    <property type="match status" value="1"/>
</dbReference>
<keyword evidence="5" id="KW-0175">Coiled coil</keyword>